<evidence type="ECO:0000256" key="3">
    <source>
        <dbReference type="ARBA" id="ARBA00018111"/>
    </source>
</evidence>
<dbReference type="InterPro" id="IPR053926">
    <property type="entry name" value="RecX_HTH_1st"/>
</dbReference>
<dbReference type="Pfam" id="PF21982">
    <property type="entry name" value="RecX_HTH1"/>
    <property type="match status" value="1"/>
</dbReference>
<feature type="domain" description="RecX second three-helical" evidence="6">
    <location>
        <begin position="108"/>
        <end position="149"/>
    </location>
</feature>
<reference evidence="9 10" key="1">
    <citation type="submission" date="2017-01" db="EMBL/GenBank/DDBJ databases">
        <title>Bacillus phylogenomics.</title>
        <authorList>
            <person name="Dunlap C."/>
        </authorList>
    </citation>
    <scope>NUCLEOTIDE SEQUENCE [LARGE SCALE GENOMIC DNA]</scope>
    <source>
        <strain evidence="9 10">NRRL B-41282</strain>
    </source>
</reference>
<comment type="function">
    <text evidence="5">Modulates RecA activity.</text>
</comment>
<proteinExistence type="inferred from homology"/>
<keyword evidence="4 5" id="KW-0963">Cytoplasm</keyword>
<evidence type="ECO:0000259" key="8">
    <source>
        <dbReference type="Pfam" id="PF21982"/>
    </source>
</evidence>
<feature type="domain" description="RecX third three-helical" evidence="7">
    <location>
        <begin position="156"/>
        <end position="202"/>
    </location>
</feature>
<comment type="similarity">
    <text evidence="2 5">Belongs to the RecX family.</text>
</comment>
<protein>
    <recommendedName>
        <fullName evidence="3 5">Regulatory protein RecX</fullName>
    </recommendedName>
</protein>
<name>A0A1R1QLR4_9BACI</name>
<dbReference type="Gene3D" id="1.10.10.10">
    <property type="entry name" value="Winged helix-like DNA-binding domain superfamily/Winged helix DNA-binding domain"/>
    <property type="match status" value="4"/>
</dbReference>
<evidence type="ECO:0000256" key="5">
    <source>
        <dbReference type="HAMAP-Rule" id="MF_01114"/>
    </source>
</evidence>
<evidence type="ECO:0000259" key="6">
    <source>
        <dbReference type="Pfam" id="PF02631"/>
    </source>
</evidence>
<dbReference type="NCBIfam" id="NF010733">
    <property type="entry name" value="PRK14135.1"/>
    <property type="match status" value="1"/>
</dbReference>
<evidence type="ECO:0000256" key="1">
    <source>
        <dbReference type="ARBA" id="ARBA00004496"/>
    </source>
</evidence>
<organism evidence="9 10">
    <name type="scientific">Bacillus swezeyi</name>
    <dbReference type="NCBI Taxonomy" id="1925020"/>
    <lineage>
        <taxon>Bacteria</taxon>
        <taxon>Bacillati</taxon>
        <taxon>Bacillota</taxon>
        <taxon>Bacilli</taxon>
        <taxon>Bacillales</taxon>
        <taxon>Bacillaceae</taxon>
        <taxon>Bacillus</taxon>
    </lineage>
</organism>
<accession>A0A1R1RPX5</accession>
<dbReference type="InterPro" id="IPR053925">
    <property type="entry name" value="RecX_HTH_3rd"/>
</dbReference>
<dbReference type="InterPro" id="IPR036388">
    <property type="entry name" value="WH-like_DNA-bd_sf"/>
</dbReference>
<evidence type="ECO:0000313" key="9">
    <source>
        <dbReference type="EMBL" id="OMI05626.1"/>
    </source>
</evidence>
<dbReference type="InterPro" id="IPR053924">
    <property type="entry name" value="RecX_HTH_2nd"/>
</dbReference>
<dbReference type="GO" id="GO:0005737">
    <property type="term" value="C:cytoplasm"/>
    <property type="evidence" value="ECO:0007669"/>
    <property type="project" value="UniProtKB-SubCell"/>
</dbReference>
<dbReference type="RefSeq" id="WP_076762440.1">
    <property type="nucleotide sequence ID" value="NZ_JARMMH010000009.1"/>
</dbReference>
<dbReference type="Proteomes" id="UP000187367">
    <property type="component" value="Unassembled WGS sequence"/>
</dbReference>
<dbReference type="EMBL" id="MTJL01000018">
    <property type="protein sequence ID" value="OMI05626.1"/>
    <property type="molecule type" value="Genomic_DNA"/>
</dbReference>
<dbReference type="InterPro" id="IPR003783">
    <property type="entry name" value="Regulatory_RecX"/>
</dbReference>
<keyword evidence="10" id="KW-1185">Reference proteome</keyword>
<dbReference type="PANTHER" id="PTHR33602">
    <property type="entry name" value="REGULATORY PROTEIN RECX FAMILY PROTEIN"/>
    <property type="match status" value="1"/>
</dbReference>
<evidence type="ECO:0000256" key="4">
    <source>
        <dbReference type="ARBA" id="ARBA00022490"/>
    </source>
</evidence>
<feature type="domain" description="RecX third three-helical" evidence="7">
    <location>
        <begin position="214"/>
        <end position="259"/>
    </location>
</feature>
<evidence type="ECO:0000313" key="10">
    <source>
        <dbReference type="Proteomes" id="UP000187367"/>
    </source>
</evidence>
<dbReference type="Pfam" id="PF02631">
    <property type="entry name" value="RecX_HTH2"/>
    <property type="match status" value="1"/>
</dbReference>
<evidence type="ECO:0000259" key="7">
    <source>
        <dbReference type="Pfam" id="PF21981"/>
    </source>
</evidence>
<comment type="caution">
    <text evidence="9">The sequence shown here is derived from an EMBL/GenBank/DDBJ whole genome shotgun (WGS) entry which is preliminary data.</text>
</comment>
<dbReference type="PANTHER" id="PTHR33602:SF1">
    <property type="entry name" value="REGULATORY PROTEIN RECX FAMILY PROTEIN"/>
    <property type="match status" value="1"/>
</dbReference>
<evidence type="ECO:0000256" key="2">
    <source>
        <dbReference type="ARBA" id="ARBA00009695"/>
    </source>
</evidence>
<accession>A0A1R1QLR4</accession>
<dbReference type="Pfam" id="PF21981">
    <property type="entry name" value="RecX_HTH3"/>
    <property type="match status" value="2"/>
</dbReference>
<comment type="subcellular location">
    <subcellularLocation>
        <location evidence="1 5">Cytoplasm</location>
    </subcellularLocation>
</comment>
<sequence>MPYITKISSQKNNEERVNIFLDEKYAFSVDLDILVKFDLRKGKELDELDVIEIQYGDDIRKGFNKALDYLSYRMRSTKEVKDHLKKKGVPDSAVTEIIHMLNEYQYLDDREFAAAYVSTHRKTSGKGPDVLYRELRIKGVDDNIIQEALGSFTFSEQVETAVKHAGKVVKKGKKLSSKETKQAIEQQLIRKGFSFDVISAALLETDYENEHDAEREALYKQGEKAMRRYSYDGSYETKMKVKQYLFRKGFSIDMIDQFLDEKG</sequence>
<feature type="domain" description="RecX first three-helical" evidence="8">
    <location>
        <begin position="63"/>
        <end position="99"/>
    </location>
</feature>
<gene>
    <name evidence="5" type="primary">recX</name>
    <name evidence="9" type="ORF">BW143_10715</name>
</gene>
<dbReference type="OrthoDB" id="5421057at2"/>
<dbReference type="GO" id="GO:0006282">
    <property type="term" value="P:regulation of DNA repair"/>
    <property type="evidence" value="ECO:0007669"/>
    <property type="project" value="UniProtKB-UniRule"/>
</dbReference>
<dbReference type="AlphaFoldDB" id="A0A1R1QLR4"/>
<dbReference type="HAMAP" id="MF_01114">
    <property type="entry name" value="RecX"/>
    <property type="match status" value="1"/>
</dbReference>